<reference evidence="2 3" key="1">
    <citation type="submission" date="2017-07" db="EMBL/GenBank/DDBJ databases">
        <authorList>
            <person name="Talla V."/>
            <person name="Backstrom N."/>
        </authorList>
    </citation>
    <scope>NUCLEOTIDE SEQUENCE [LARGE SCALE GENOMIC DNA]</scope>
</reference>
<organism evidence="2 3">
    <name type="scientific">Leptidea sinapis</name>
    <dbReference type="NCBI Taxonomy" id="189913"/>
    <lineage>
        <taxon>Eukaryota</taxon>
        <taxon>Metazoa</taxon>
        <taxon>Ecdysozoa</taxon>
        <taxon>Arthropoda</taxon>
        <taxon>Hexapoda</taxon>
        <taxon>Insecta</taxon>
        <taxon>Pterygota</taxon>
        <taxon>Neoptera</taxon>
        <taxon>Endopterygota</taxon>
        <taxon>Lepidoptera</taxon>
        <taxon>Glossata</taxon>
        <taxon>Ditrysia</taxon>
        <taxon>Papilionoidea</taxon>
        <taxon>Pieridae</taxon>
        <taxon>Dismorphiinae</taxon>
        <taxon>Leptidea</taxon>
    </lineage>
</organism>
<dbReference type="InterPro" id="IPR031962">
    <property type="entry name" value="DUF4781"/>
</dbReference>
<dbReference type="EMBL" id="FZQP02005555">
    <property type="protein sequence ID" value="VVD01824.1"/>
    <property type="molecule type" value="Genomic_DNA"/>
</dbReference>
<dbReference type="AlphaFoldDB" id="A0A5E4QW43"/>
<evidence type="ECO:0000259" key="1">
    <source>
        <dbReference type="Pfam" id="PF16013"/>
    </source>
</evidence>
<feature type="domain" description="DUF4781" evidence="1">
    <location>
        <begin position="163"/>
        <end position="320"/>
    </location>
</feature>
<name>A0A5E4QW43_9NEOP</name>
<dbReference type="PANTHER" id="PTHR21115:SF0">
    <property type="entry name" value="GH06117P-RELATED"/>
    <property type="match status" value="1"/>
</dbReference>
<dbReference type="PANTHER" id="PTHR21115">
    <property type="entry name" value="GH06117P-RELATED"/>
    <property type="match status" value="1"/>
</dbReference>
<evidence type="ECO:0000313" key="2">
    <source>
        <dbReference type="EMBL" id="VVD01824.1"/>
    </source>
</evidence>
<proteinExistence type="predicted"/>
<protein>
    <recommendedName>
        <fullName evidence="1">DUF4781 domain-containing protein</fullName>
    </recommendedName>
</protein>
<dbReference type="Proteomes" id="UP000324832">
    <property type="component" value="Unassembled WGS sequence"/>
</dbReference>
<keyword evidence="3" id="KW-1185">Reference proteome</keyword>
<sequence>MTSNTNQDSTSTDQLVDDKLINLTPVEIQQEYFENLDGCDWVKYELCNRGHLIKNLAFALFGAPSEIEDLLIISNDEEENNLAGYTSRQKEQVVKVYEQIYDQRKYSKNNEDIVMSVLLIVCVRPKPLPFYKLSPSDYWVDLHKKNDVDIWCTAVFRGTEEFVVKLTVSPSASLGLSAVVLGSADTVSTMASVGALGVIGASAFTPVGPILLGGAAVATVGSAVYGIVRSSMHLHDRRIHKQGISPLKAEARGSWLNIAGSSIGLGAGAASSLLAKSAAAGTNLTTVGKALTASVEILRHANLLTGSMGVINSIVHFATNVRINAPNVPTKLTPPAAGNIYSAEEENKRGVNNIIVGIRPEEVLRIGLHLIRVSASGANSVASLLEDLSQEAHANVMTVVLNIISKLIPEEIAKLRLLSPDEDLITQVVKFMLYYLKNERPFGSPCAHNDNSLVVVLAEFFQDGLVKQETILKLKNRLLRWIDSELDRYRKCFPNKETIICEACNGLRYKY</sequence>
<gene>
    <name evidence="2" type="ORF">LSINAPIS_LOCUS12155</name>
</gene>
<evidence type="ECO:0000313" key="3">
    <source>
        <dbReference type="Proteomes" id="UP000324832"/>
    </source>
</evidence>
<accession>A0A5E4QW43</accession>
<dbReference type="Pfam" id="PF16013">
    <property type="entry name" value="DUF4781"/>
    <property type="match status" value="1"/>
</dbReference>